<dbReference type="Proteomes" id="UP000011939">
    <property type="component" value="Unassembled WGS sequence"/>
</dbReference>
<evidence type="ECO:0000256" key="1">
    <source>
        <dbReference type="SAM" id="MobiDB-lite"/>
    </source>
</evidence>
<evidence type="ECO:0000313" key="3">
    <source>
        <dbReference type="Proteomes" id="UP000011939"/>
    </source>
</evidence>
<proteinExistence type="predicted"/>
<gene>
    <name evidence="2" type="ORF">CSUNSWCD_1378</name>
</gene>
<protein>
    <submittedName>
        <fullName evidence="2">Uncharacterized protein</fullName>
    </submittedName>
</protein>
<comment type="caution">
    <text evidence="2">The sequence shown here is derived from an EMBL/GenBank/DDBJ whole genome shotgun (WGS) entry which is preliminary data.</text>
</comment>
<name>M5IRE1_9BACT</name>
<dbReference type="STRING" id="1244083.CSUNSWCD_1378"/>
<dbReference type="EMBL" id="AMZQ01000002">
    <property type="protein sequence ID" value="EKU12054.1"/>
    <property type="molecule type" value="Genomic_DNA"/>
</dbReference>
<sequence length="150" mass="16142">MPRPLNLTRFIKLKFDKIPRHFIKGEKMKNLVLAAIAALVFAGCTANKPAPAEQNAQEYRHATQIKDASCPHNGMANANCAQSHGAMKECPHHGNHGVDKNLGCSGESAKSKPCPKCDAKAHECAQDKGCAHHGKSSASDKAHACPHHKH</sequence>
<accession>M5IRE1</accession>
<dbReference type="AlphaFoldDB" id="M5IRE1"/>
<dbReference type="PATRIC" id="fig|1244083.3.peg.754"/>
<feature type="region of interest" description="Disordered" evidence="1">
    <location>
        <begin position="131"/>
        <end position="150"/>
    </location>
</feature>
<organism evidence="2 3">
    <name type="scientific">Campylobacter showae CSUNSWCD</name>
    <dbReference type="NCBI Taxonomy" id="1244083"/>
    <lineage>
        <taxon>Bacteria</taxon>
        <taxon>Pseudomonadati</taxon>
        <taxon>Campylobacterota</taxon>
        <taxon>Epsilonproteobacteria</taxon>
        <taxon>Campylobacterales</taxon>
        <taxon>Campylobacteraceae</taxon>
        <taxon>Campylobacter</taxon>
    </lineage>
</organism>
<evidence type="ECO:0000313" key="2">
    <source>
        <dbReference type="EMBL" id="EKU12054.1"/>
    </source>
</evidence>
<reference evidence="2 3" key="1">
    <citation type="journal article" date="2013" name="Genome Announc.">
        <title>Genome Sequence of Campylobacter showae UNSWCD, Isolated from a Patient with Crohn's Disease.</title>
        <authorList>
            <person name="Tay A.P."/>
            <person name="Kaakoush N.O."/>
            <person name="Deshpande N.P."/>
            <person name="Chen Z."/>
            <person name="Mitchell H."/>
            <person name="Wilkins M.R."/>
        </authorList>
    </citation>
    <scope>NUCLEOTIDE SEQUENCE [LARGE SCALE GENOMIC DNA]</scope>
    <source>
        <strain evidence="2 3">CSUNSWCD</strain>
    </source>
</reference>